<evidence type="ECO:0000313" key="2">
    <source>
        <dbReference type="EMBL" id="KAG5277883.1"/>
    </source>
</evidence>
<accession>A0AAV6GRX8</accession>
<feature type="non-terminal residue" evidence="2">
    <location>
        <position position="1"/>
    </location>
</feature>
<organism evidence="2 3">
    <name type="scientific">Alosa alosa</name>
    <name type="common">allis shad</name>
    <dbReference type="NCBI Taxonomy" id="278164"/>
    <lineage>
        <taxon>Eukaryota</taxon>
        <taxon>Metazoa</taxon>
        <taxon>Chordata</taxon>
        <taxon>Craniata</taxon>
        <taxon>Vertebrata</taxon>
        <taxon>Euteleostomi</taxon>
        <taxon>Actinopterygii</taxon>
        <taxon>Neopterygii</taxon>
        <taxon>Teleostei</taxon>
        <taxon>Clupei</taxon>
        <taxon>Clupeiformes</taxon>
        <taxon>Clupeoidei</taxon>
        <taxon>Clupeidae</taxon>
        <taxon>Alosa</taxon>
    </lineage>
</organism>
<keyword evidence="3" id="KW-1185">Reference proteome</keyword>
<dbReference type="Proteomes" id="UP000823561">
    <property type="component" value="Chromosome 7"/>
</dbReference>
<dbReference type="AlphaFoldDB" id="A0AAV6GRX8"/>
<feature type="compositionally biased region" description="Low complexity" evidence="1">
    <location>
        <begin position="1"/>
        <end position="10"/>
    </location>
</feature>
<dbReference type="EMBL" id="JADWDJ010000007">
    <property type="protein sequence ID" value="KAG5277883.1"/>
    <property type="molecule type" value="Genomic_DNA"/>
</dbReference>
<evidence type="ECO:0000256" key="1">
    <source>
        <dbReference type="SAM" id="MobiDB-lite"/>
    </source>
</evidence>
<reference evidence="2" key="1">
    <citation type="submission" date="2020-10" db="EMBL/GenBank/DDBJ databases">
        <title>Chromosome-scale genome assembly of the Allis shad, Alosa alosa.</title>
        <authorList>
            <person name="Margot Z."/>
            <person name="Christophe K."/>
            <person name="Cabau C."/>
            <person name="Louis A."/>
            <person name="Berthelot C."/>
            <person name="Parey E."/>
            <person name="Roest Crollius H."/>
            <person name="Montfort J."/>
            <person name="Robinson-Rechavi M."/>
            <person name="Bucao C."/>
            <person name="Bouchez O."/>
            <person name="Gislard M."/>
            <person name="Lluch J."/>
            <person name="Milhes M."/>
            <person name="Lampietro C."/>
            <person name="Lopez Roques C."/>
            <person name="Donnadieu C."/>
            <person name="Braasch I."/>
            <person name="Desvignes T."/>
            <person name="Postlethwait J."/>
            <person name="Bobe J."/>
            <person name="Guiguen Y."/>
        </authorList>
    </citation>
    <scope>NUCLEOTIDE SEQUENCE</scope>
    <source>
        <strain evidence="2">M-15738</strain>
        <tissue evidence="2">Blood</tissue>
    </source>
</reference>
<proteinExistence type="predicted"/>
<protein>
    <submittedName>
        <fullName evidence="2">Uncharacterized protein</fullName>
    </submittedName>
</protein>
<sequence>HTVTATLPSRPHTHLHHSHTSSIQYSACNSKSLHHTCSTLPPPPSPLHTQHIISSGSFSNTHPQHTYSTLSPQYTAHCLIRKLLQHTYCTLPSPHIHSTLSHLPCHPPNTHTKTPGSWVSPLSRGSAQGFFLGKGVFPLLPLLLLGAPGWSGDICPSCSWVLLVGPGTFAPPALGCSWLVRGHLPLLLLGAPGWSGTFSVEKRKT</sequence>
<gene>
    <name evidence="2" type="ORF">AALO_G00092440</name>
</gene>
<comment type="caution">
    <text evidence="2">The sequence shown here is derived from an EMBL/GenBank/DDBJ whole genome shotgun (WGS) entry which is preliminary data.</text>
</comment>
<feature type="region of interest" description="Disordered" evidence="1">
    <location>
        <begin position="1"/>
        <end position="20"/>
    </location>
</feature>
<evidence type="ECO:0000313" key="3">
    <source>
        <dbReference type="Proteomes" id="UP000823561"/>
    </source>
</evidence>
<name>A0AAV6GRX8_9TELE</name>